<dbReference type="Gene3D" id="1.25.40.20">
    <property type="entry name" value="Ankyrin repeat-containing domain"/>
    <property type="match status" value="1"/>
</dbReference>
<evidence type="ECO:0000256" key="1">
    <source>
        <dbReference type="SAM" id="MobiDB-lite"/>
    </source>
</evidence>
<dbReference type="InterPro" id="IPR052050">
    <property type="entry name" value="SecEffector_AnkRepeat"/>
</dbReference>
<dbReference type="SUPFAM" id="SSF140860">
    <property type="entry name" value="Pseudo ankyrin repeat-like"/>
    <property type="match status" value="1"/>
</dbReference>
<dbReference type="KEGG" id="vg:23461900"/>
<feature type="region of interest" description="Disordered" evidence="1">
    <location>
        <begin position="204"/>
        <end position="227"/>
    </location>
</feature>
<dbReference type="GeneID" id="23461900"/>
<sequence length="655" mass="71074">MEAQCAGLFGDDIATPPPPEACASPGLGDMPPEIHAKIVACIDRPSHLLALRCTSPLFTQADPVTAAIAWGAQRMHRLLPAGAPRDIVAAALAARGRPLCKSAIVHAVRGGRLDVVRIVFENIAVRRAHFVPPRFLSPSFFFYSHPHRRADPAYAKREQAVWPDIFEEGTQTHWTLIKEITEKTCIEARMQTCILTHARGSTNQQATTACEQEDTDDGAAPPNLPASTMQERNKVNVAGMMAAVFEGHLDIARYIYRESWHVRDNITSSALAKHAAASGRLDALVFAHDIYARKHAQGCGCGTDVGHSAWLAPAPDLVRWMRATGCDGVCHFEVVHVAHAVRSGHLAMLRYMAADGWRCIADINQDFVVSGAIADVAEGGQWDTIVTTIDLGLCVSLTPIIVGAASGDRVDIMARALDSGTMCTASLPRPDRAAARAAVVAAATSDNVDALKWLLEWFGADLADTPLMWMALLATAMDVVRFLETLLRDPFPWADALPFVLRSSFAPAARYLIEDKQVPVTPIAIAAAAGRDRHDSMLDFLCTVCPPDRLQAAVDMMGAVEDDCVSTVRGIKRRVPELCTANIVAMQTHTALTSHRQDNDYKPIKPCGCTRCTAALLPLSEPSQPHLMGRAVDADSEVREPALKKSRTDLRVLQR</sequence>
<dbReference type="InterPro" id="IPR036770">
    <property type="entry name" value="Ankyrin_rpt-contain_sf"/>
</dbReference>
<evidence type="ECO:0008006" key="4">
    <source>
        <dbReference type="Google" id="ProtNLM"/>
    </source>
</evidence>
<dbReference type="Proteomes" id="UP000202511">
    <property type="component" value="Segment"/>
</dbReference>
<reference evidence="2 3" key="1">
    <citation type="journal article" date="2015" name="Parasitol. Res.">
        <title>Viruses in close associations with free-living amoebae.</title>
        <authorList>
            <person name="Scheid P."/>
        </authorList>
    </citation>
    <scope>NUCLEOTIDE SEQUENCE [LARGE SCALE GENOMIC DNA]</scope>
    <source>
        <strain evidence="2">KlaHel</strain>
    </source>
</reference>
<dbReference type="PANTHER" id="PTHR46586">
    <property type="entry name" value="ANKYRIN REPEAT-CONTAINING PROTEIN"/>
    <property type="match status" value="1"/>
</dbReference>
<dbReference type="EMBL" id="KP136319">
    <property type="protein sequence ID" value="AJF96983.1"/>
    <property type="molecule type" value="Genomic_DNA"/>
</dbReference>
<dbReference type="RefSeq" id="YP_009119218.1">
    <property type="nucleotide sequence ID" value="NC_026440.1"/>
</dbReference>
<name>A0A0B5IWB2_9VIRU</name>
<proteinExistence type="predicted"/>
<dbReference type="PANTHER" id="PTHR46586:SF3">
    <property type="entry name" value="ANKYRIN REPEAT-CONTAINING PROTEIN"/>
    <property type="match status" value="1"/>
</dbReference>
<accession>A0A0B5IWB2</accession>
<protein>
    <recommendedName>
        <fullName evidence="4">Ankyrin repeat protein</fullName>
    </recommendedName>
</protein>
<evidence type="ECO:0000313" key="2">
    <source>
        <dbReference type="EMBL" id="AJF96983.1"/>
    </source>
</evidence>
<organism evidence="2 3">
    <name type="scientific">Pandoravirus inopinatum</name>
    <dbReference type="NCBI Taxonomy" id="1605721"/>
    <lineage>
        <taxon>Viruses</taxon>
        <taxon>Pandoravirus</taxon>
    </lineage>
</organism>
<evidence type="ECO:0000313" key="3">
    <source>
        <dbReference type="Proteomes" id="UP000202511"/>
    </source>
</evidence>